<reference evidence="5" key="1">
    <citation type="submission" date="2019-01" db="EMBL/GenBank/DDBJ databases">
        <title>Draft genome sequences of three monokaryotic isolates of the white-rot basidiomycete fungus Dichomitus squalens.</title>
        <authorList>
            <consortium name="DOE Joint Genome Institute"/>
            <person name="Lopez S.C."/>
            <person name="Andreopoulos B."/>
            <person name="Pangilinan J."/>
            <person name="Lipzen A."/>
            <person name="Riley R."/>
            <person name="Ahrendt S."/>
            <person name="Ng V."/>
            <person name="Barry K."/>
            <person name="Daum C."/>
            <person name="Grigoriev I.V."/>
            <person name="Hilden K.S."/>
            <person name="Makela M.R."/>
            <person name="de Vries R.P."/>
        </authorList>
    </citation>
    <scope>NUCLEOTIDE SEQUENCE [LARGE SCALE GENOMIC DNA]</scope>
    <source>
        <strain evidence="5">OM18370.1</strain>
    </source>
</reference>
<protein>
    <recommendedName>
        <fullName evidence="4">Peptidase C2 calpain domain-containing protein</fullName>
    </recommendedName>
</protein>
<dbReference type="Gene3D" id="2.60.120.380">
    <property type="match status" value="2"/>
</dbReference>
<dbReference type="GO" id="GO:0004197">
    <property type="term" value="F:cysteine-type endopeptidase activity"/>
    <property type="evidence" value="ECO:0007669"/>
    <property type="project" value="TreeGrafter"/>
</dbReference>
<name>A0A4V2JYH9_9APHY</name>
<sequence length="411" mass="45469">MAHQERRQEQQIVNREDYEVFSWLFREEGADPETIRWSSFTRAMRGLGFIQEQTHGSVNRFKGPKNNNWQWGGGAITYHTGEYTNALHALVKARVSEEENLWALVASYEGDREDVGFTLTVYSHRNASWVTTPNKFIYSQDVEAAFTQKTAGGNDIYSSYYLNPQYHLRVHPRVDRASRASRDAKSAISVFVSTDRQIPVNIMPAWSQGARISELSHNDLALSSGPYTYGYANASGRIPPGDHYSLVVSAFELHHIGKFDLRVECSDRFDLTPIPQEGVGMLSKAVCGECTGETAGGGPSSSSYSSNPTYELQLPDPAQLRFRLQLTEPSPPVALNVTVFNLPTGTGALGRHVATSGPYCDAISGVIIEKLTLQAGKYLVVPSTYKAGVQAAFRLIMYSTVSGVQLVPRKE</sequence>
<dbReference type="SMART" id="SM00720">
    <property type="entry name" value="calpain_III"/>
    <property type="match status" value="1"/>
</dbReference>
<keyword evidence="1" id="KW-0645">Protease</keyword>
<evidence type="ECO:0000259" key="4">
    <source>
        <dbReference type="SMART" id="SM00720"/>
    </source>
</evidence>
<dbReference type="InterPro" id="IPR036213">
    <property type="entry name" value="Calpain_III_sf"/>
</dbReference>
<accession>A0A4V2JYH9</accession>
<evidence type="ECO:0000256" key="3">
    <source>
        <dbReference type="ARBA" id="ARBA00022807"/>
    </source>
</evidence>
<evidence type="ECO:0000256" key="2">
    <source>
        <dbReference type="ARBA" id="ARBA00022801"/>
    </source>
</evidence>
<proteinExistence type="predicted"/>
<dbReference type="EMBL" id="ML143655">
    <property type="protein sequence ID" value="TBU21233.1"/>
    <property type="molecule type" value="Genomic_DNA"/>
</dbReference>
<dbReference type="PANTHER" id="PTHR46143:SF1">
    <property type="entry name" value="CALPAIN-7"/>
    <property type="match status" value="1"/>
</dbReference>
<organism evidence="5">
    <name type="scientific">Dichomitus squalens</name>
    <dbReference type="NCBI Taxonomy" id="114155"/>
    <lineage>
        <taxon>Eukaryota</taxon>
        <taxon>Fungi</taxon>
        <taxon>Dikarya</taxon>
        <taxon>Basidiomycota</taxon>
        <taxon>Agaricomycotina</taxon>
        <taxon>Agaricomycetes</taxon>
        <taxon>Polyporales</taxon>
        <taxon>Polyporaceae</taxon>
        <taxon>Dichomitus</taxon>
    </lineage>
</organism>
<feature type="domain" description="Peptidase C2 calpain" evidence="4">
    <location>
        <begin position="280"/>
        <end position="406"/>
    </location>
</feature>
<dbReference type="InterPro" id="IPR022683">
    <property type="entry name" value="Calpain_III"/>
</dbReference>
<dbReference type="GO" id="GO:0006508">
    <property type="term" value="P:proteolysis"/>
    <property type="evidence" value="ECO:0007669"/>
    <property type="project" value="UniProtKB-KW"/>
</dbReference>
<dbReference type="InterPro" id="IPR051297">
    <property type="entry name" value="PalB/RIM13"/>
</dbReference>
<keyword evidence="2" id="KW-0378">Hydrolase</keyword>
<dbReference type="OrthoDB" id="167576at2759"/>
<dbReference type="AlphaFoldDB" id="A0A4V2JYH9"/>
<evidence type="ECO:0000256" key="1">
    <source>
        <dbReference type="ARBA" id="ARBA00022670"/>
    </source>
</evidence>
<dbReference type="SUPFAM" id="SSF49758">
    <property type="entry name" value="Calpain large subunit, middle domain (domain III)"/>
    <property type="match status" value="2"/>
</dbReference>
<dbReference type="PANTHER" id="PTHR46143">
    <property type="entry name" value="CALPAIN-7"/>
    <property type="match status" value="1"/>
</dbReference>
<evidence type="ECO:0000313" key="5">
    <source>
        <dbReference type="EMBL" id="TBU21233.1"/>
    </source>
</evidence>
<gene>
    <name evidence="5" type="ORF">BD311DRAFT_678981</name>
</gene>
<dbReference type="Proteomes" id="UP000292957">
    <property type="component" value="Unassembled WGS sequence"/>
</dbReference>
<keyword evidence="3" id="KW-0788">Thiol protease</keyword>